<dbReference type="EMBL" id="CP046884">
    <property type="protein sequence ID" value="QNQ90697.1"/>
    <property type="molecule type" value="Genomic_DNA"/>
</dbReference>
<dbReference type="RefSeq" id="WP_187974011.1">
    <property type="nucleotide sequence ID" value="NZ_CP046884.1"/>
</dbReference>
<organism evidence="1 2">
    <name type="scientific">Corynebacterium poyangense</name>
    <dbReference type="NCBI Taxonomy" id="2684405"/>
    <lineage>
        <taxon>Bacteria</taxon>
        <taxon>Bacillati</taxon>
        <taxon>Actinomycetota</taxon>
        <taxon>Actinomycetes</taxon>
        <taxon>Mycobacteriales</taxon>
        <taxon>Corynebacteriaceae</taxon>
        <taxon>Corynebacterium</taxon>
    </lineage>
</organism>
<name>A0A7H0SQ72_9CORY</name>
<protein>
    <submittedName>
        <fullName evidence="1">Uncharacterized protein</fullName>
    </submittedName>
</protein>
<accession>A0A7H0SQ72</accession>
<keyword evidence="2" id="KW-1185">Reference proteome</keyword>
<proteinExistence type="predicted"/>
<sequence length="63" mass="7568">MKMHTGKGSLPFDEHVRLFMEQWDMSREEAEDYTDIMCGLAFLEATDRKEQYKDAKQPEYFWG</sequence>
<dbReference type="AlphaFoldDB" id="A0A7H0SQ72"/>
<gene>
    <name evidence="1" type="ORF">GP475_08650</name>
</gene>
<evidence type="ECO:0000313" key="1">
    <source>
        <dbReference type="EMBL" id="QNQ90697.1"/>
    </source>
</evidence>
<dbReference type="Proteomes" id="UP000516320">
    <property type="component" value="Chromosome"/>
</dbReference>
<dbReference type="KEGG" id="cpoy:GP475_08650"/>
<evidence type="ECO:0000313" key="2">
    <source>
        <dbReference type="Proteomes" id="UP000516320"/>
    </source>
</evidence>
<reference evidence="1 2" key="1">
    <citation type="submission" date="2019-12" db="EMBL/GenBank/DDBJ databases">
        <title>Corynebacterium sp. nov., isolated from feces of the Anser Albifrons in China.</title>
        <authorList>
            <person name="Liu Q."/>
        </authorList>
    </citation>
    <scope>NUCLEOTIDE SEQUENCE [LARGE SCALE GENOMIC DNA]</scope>
    <source>
        <strain evidence="1 2">4H37-19</strain>
    </source>
</reference>